<dbReference type="CDD" id="cd06260">
    <property type="entry name" value="DUF820-like"/>
    <property type="match status" value="1"/>
</dbReference>
<evidence type="ECO:0000259" key="1">
    <source>
        <dbReference type="Pfam" id="PF05685"/>
    </source>
</evidence>
<accession>A0A6J4IL83</accession>
<proteinExistence type="predicted"/>
<protein>
    <recommendedName>
        <fullName evidence="1">Putative restriction endonuclease domain-containing protein</fullName>
    </recommendedName>
</protein>
<feature type="domain" description="Putative restriction endonuclease" evidence="1">
    <location>
        <begin position="44"/>
        <end position="214"/>
    </location>
</feature>
<organism evidence="2">
    <name type="scientific">uncultured Coleofasciculus sp</name>
    <dbReference type="NCBI Taxonomy" id="1267456"/>
    <lineage>
        <taxon>Bacteria</taxon>
        <taxon>Bacillati</taxon>
        <taxon>Cyanobacteriota</taxon>
        <taxon>Cyanophyceae</taxon>
        <taxon>Coleofasciculales</taxon>
        <taxon>Coleofasciculaceae</taxon>
        <taxon>Coleofasciculus</taxon>
        <taxon>environmental samples</taxon>
    </lineage>
</organism>
<sequence>MVKIPDQHLTIPPLENGDSEALLRLRSISESSSVSADRLNRYEFERRYNAMPNLKKAELIEGIVYIPAALRFKSHGQPHSWMIAWLVTYEATTPGVAVGDAPTVRLDLDNEPQPDAVLLINEEAGGQARLSDDDYIEGAPELVVEIAASTVAIDLHAKKQAYRRNGVKEYIVWQVLDRKISWFYLDEGEYLDLATDTDGIIRSRVFPGLWLAVAPVLAGNMQRVLAVLQEGVQSPEHTAFVQKLGSLPQP</sequence>
<dbReference type="Pfam" id="PF05685">
    <property type="entry name" value="Uma2"/>
    <property type="match status" value="1"/>
</dbReference>
<dbReference type="InterPro" id="IPR011335">
    <property type="entry name" value="Restrct_endonuc-II-like"/>
</dbReference>
<dbReference type="Gene3D" id="3.90.1570.10">
    <property type="entry name" value="tt1808, chain A"/>
    <property type="match status" value="1"/>
</dbReference>
<dbReference type="PANTHER" id="PTHR35400">
    <property type="entry name" value="SLR1083 PROTEIN"/>
    <property type="match status" value="1"/>
</dbReference>
<dbReference type="SUPFAM" id="SSF52980">
    <property type="entry name" value="Restriction endonuclease-like"/>
    <property type="match status" value="1"/>
</dbReference>
<gene>
    <name evidence="2" type="ORF">AVDCRST_MAG92-2097</name>
</gene>
<reference evidence="2" key="1">
    <citation type="submission" date="2020-02" db="EMBL/GenBank/DDBJ databases">
        <authorList>
            <person name="Meier V. D."/>
        </authorList>
    </citation>
    <scope>NUCLEOTIDE SEQUENCE</scope>
    <source>
        <strain evidence="2">AVDCRST_MAG92</strain>
    </source>
</reference>
<dbReference type="PANTHER" id="PTHR35400:SF3">
    <property type="entry name" value="SLL1072 PROTEIN"/>
    <property type="match status" value="1"/>
</dbReference>
<dbReference type="InterPro" id="IPR008538">
    <property type="entry name" value="Uma2"/>
</dbReference>
<dbReference type="AlphaFoldDB" id="A0A6J4IL83"/>
<dbReference type="EMBL" id="CADCTM010000315">
    <property type="protein sequence ID" value="CAA9253074.1"/>
    <property type="molecule type" value="Genomic_DNA"/>
</dbReference>
<dbReference type="InterPro" id="IPR012296">
    <property type="entry name" value="Nuclease_put_TT1808"/>
</dbReference>
<name>A0A6J4IL83_9CYAN</name>
<evidence type="ECO:0000313" key="2">
    <source>
        <dbReference type="EMBL" id="CAA9253074.1"/>
    </source>
</evidence>